<comment type="caution">
    <text evidence="1">The sequence shown here is derived from an EMBL/GenBank/DDBJ whole genome shotgun (WGS) entry which is preliminary data.</text>
</comment>
<dbReference type="PANTHER" id="PTHR16052:SF0">
    <property type="entry name" value="TBCC DOMAIN-CONTAINING PROTEIN 1"/>
    <property type="match status" value="1"/>
</dbReference>
<protein>
    <submittedName>
        <fullName evidence="1">Uncharacterized protein</fullName>
    </submittedName>
</protein>
<dbReference type="InterPro" id="IPR039589">
    <property type="entry name" value="TBCC1"/>
</dbReference>
<dbReference type="AlphaFoldDB" id="A0A396H179"/>
<organism evidence="1">
    <name type="scientific">Medicago truncatula</name>
    <name type="common">Barrel medic</name>
    <name type="synonym">Medicago tribuloides</name>
    <dbReference type="NCBI Taxonomy" id="3880"/>
    <lineage>
        <taxon>Eukaryota</taxon>
        <taxon>Viridiplantae</taxon>
        <taxon>Streptophyta</taxon>
        <taxon>Embryophyta</taxon>
        <taxon>Tracheophyta</taxon>
        <taxon>Spermatophyta</taxon>
        <taxon>Magnoliopsida</taxon>
        <taxon>eudicotyledons</taxon>
        <taxon>Gunneridae</taxon>
        <taxon>Pentapetalae</taxon>
        <taxon>rosids</taxon>
        <taxon>fabids</taxon>
        <taxon>Fabales</taxon>
        <taxon>Fabaceae</taxon>
        <taxon>Papilionoideae</taxon>
        <taxon>50 kb inversion clade</taxon>
        <taxon>NPAAA clade</taxon>
        <taxon>Hologalegina</taxon>
        <taxon>IRL clade</taxon>
        <taxon>Trifolieae</taxon>
        <taxon>Medicago</taxon>
    </lineage>
</organism>
<sequence>MSEHNHGGTLQRREDSRFRTIDPLQSQRRLLVRSNSKRFTPSQADEEAPQLSYLQKHLANIVSLLAEPVEGESEKSLVCLFTVWLP</sequence>
<accession>A0A396H179</accession>
<dbReference type="Gramene" id="rna41545">
    <property type="protein sequence ID" value="RHN47000.1"/>
    <property type="gene ID" value="gene41545"/>
</dbReference>
<proteinExistence type="predicted"/>
<name>A0A396H179_MEDTR</name>
<dbReference type="PANTHER" id="PTHR16052">
    <property type="entry name" value="TBCC DOMAIN-CONTAINING PROTEIN 1"/>
    <property type="match status" value="1"/>
</dbReference>
<dbReference type="EMBL" id="PSQE01000007">
    <property type="protein sequence ID" value="RHN47000.1"/>
    <property type="molecule type" value="Genomic_DNA"/>
</dbReference>
<dbReference type="Proteomes" id="UP000265566">
    <property type="component" value="Chromosome 7"/>
</dbReference>
<gene>
    <name evidence="1" type="ORF">MtrunA17_Chr7g0248211</name>
</gene>
<evidence type="ECO:0000313" key="1">
    <source>
        <dbReference type="EMBL" id="RHN47000.1"/>
    </source>
</evidence>
<reference evidence="1" key="1">
    <citation type="journal article" date="2018" name="Nat. Plants">
        <title>Whole-genome landscape of Medicago truncatula symbiotic genes.</title>
        <authorList>
            <person name="Pecrix Y."/>
            <person name="Gamas P."/>
            <person name="Carrere S."/>
        </authorList>
    </citation>
    <scope>NUCLEOTIDE SEQUENCE</scope>
    <source>
        <tissue evidence="1">Leaves</tissue>
    </source>
</reference>